<accession>A0A381TA46</accession>
<evidence type="ECO:0000259" key="1">
    <source>
        <dbReference type="Pfam" id="PF07995"/>
    </source>
</evidence>
<dbReference type="InterPro" id="IPR011041">
    <property type="entry name" value="Quinoprot_gluc/sorb_DH_b-prop"/>
</dbReference>
<dbReference type="SUPFAM" id="SSF50952">
    <property type="entry name" value="Soluble quinoprotein glucose dehydrogenase"/>
    <property type="match status" value="1"/>
</dbReference>
<dbReference type="InterPro" id="IPR012938">
    <property type="entry name" value="Glc/Sorbosone_DH"/>
</dbReference>
<dbReference type="EMBL" id="UINC01003964">
    <property type="protein sequence ID" value="SVA10703.1"/>
    <property type="molecule type" value="Genomic_DNA"/>
</dbReference>
<dbReference type="AlphaFoldDB" id="A0A381TA46"/>
<feature type="non-terminal residue" evidence="2">
    <location>
        <position position="143"/>
    </location>
</feature>
<gene>
    <name evidence="2" type="ORF">METZ01_LOCUS63557</name>
</gene>
<dbReference type="Gene3D" id="2.120.10.30">
    <property type="entry name" value="TolB, C-terminal domain"/>
    <property type="match status" value="1"/>
</dbReference>
<dbReference type="Pfam" id="PF07995">
    <property type="entry name" value="GSDH"/>
    <property type="match status" value="1"/>
</dbReference>
<dbReference type="PANTHER" id="PTHR19328:SF75">
    <property type="entry name" value="ALDOSE SUGAR DEHYDROGENASE YLII"/>
    <property type="match status" value="1"/>
</dbReference>
<dbReference type="PANTHER" id="PTHR19328">
    <property type="entry name" value="HEDGEHOG-INTERACTING PROTEIN"/>
    <property type="match status" value="1"/>
</dbReference>
<sequence>MNNTALHRLLLILLLLNFWVSADETDWDAGIHNTEKLSFQVETFVAGFEVPWGMAFMPDERMLVTDQIGDLWVVSSDGKDKVKVSGQIPAVRAKGQGGMMDVEIHPNFINNSYIYLSFSDIFENKSHTVLVRAKLVDNKLIDT</sequence>
<proteinExistence type="predicted"/>
<organism evidence="2">
    <name type="scientific">marine metagenome</name>
    <dbReference type="NCBI Taxonomy" id="408172"/>
    <lineage>
        <taxon>unclassified sequences</taxon>
        <taxon>metagenomes</taxon>
        <taxon>ecological metagenomes</taxon>
    </lineage>
</organism>
<dbReference type="InterPro" id="IPR011042">
    <property type="entry name" value="6-blade_b-propeller_TolB-like"/>
</dbReference>
<name>A0A381TA46_9ZZZZ</name>
<protein>
    <recommendedName>
        <fullName evidence="1">Glucose/Sorbosone dehydrogenase domain-containing protein</fullName>
    </recommendedName>
</protein>
<reference evidence="2" key="1">
    <citation type="submission" date="2018-05" db="EMBL/GenBank/DDBJ databases">
        <authorList>
            <person name="Lanie J.A."/>
            <person name="Ng W.-L."/>
            <person name="Kazmierczak K.M."/>
            <person name="Andrzejewski T.M."/>
            <person name="Davidsen T.M."/>
            <person name="Wayne K.J."/>
            <person name="Tettelin H."/>
            <person name="Glass J.I."/>
            <person name="Rusch D."/>
            <person name="Podicherti R."/>
            <person name="Tsui H.-C.T."/>
            <person name="Winkler M.E."/>
        </authorList>
    </citation>
    <scope>NUCLEOTIDE SEQUENCE</scope>
</reference>
<feature type="domain" description="Glucose/Sorbosone dehydrogenase" evidence="1">
    <location>
        <begin position="48"/>
        <end position="139"/>
    </location>
</feature>
<evidence type="ECO:0000313" key="2">
    <source>
        <dbReference type="EMBL" id="SVA10703.1"/>
    </source>
</evidence>